<evidence type="ECO:0000313" key="2">
    <source>
        <dbReference type="Proteomes" id="UP000617355"/>
    </source>
</evidence>
<keyword evidence="2" id="KW-1185">Reference proteome</keyword>
<sequence length="221" mass="23803">MRQAGFAYAQARMQARFAARPEAPEWQMIETGRDLVQALDAAKRTALAPSVARLGRESSREAVETGLRKAWAEQVDEVARWTPPAWRAPLEWWVLLPHLGLADADTPLALPGGDSLAQAIEAGARAGAAWQTGFTARLPRGGAAALEPLAPLIAAYLEGPPRALTERRVLKRGLERLLRARAGEPAAAFAFLGLMALDLERLRGALLLARMYPVTGEGEAA</sequence>
<comment type="caution">
    <text evidence="1">The sequence shown here is derived from an EMBL/GenBank/DDBJ whole genome shotgun (WGS) entry which is preliminary data.</text>
</comment>
<gene>
    <name evidence="1" type="ORF">GCM10011358_29300</name>
</gene>
<organism evidence="1 2">
    <name type="scientific">Sinisalibacter lacisalsi</name>
    <dbReference type="NCBI Taxonomy" id="1526570"/>
    <lineage>
        <taxon>Bacteria</taxon>
        <taxon>Pseudomonadati</taxon>
        <taxon>Pseudomonadota</taxon>
        <taxon>Alphaproteobacteria</taxon>
        <taxon>Rhodobacterales</taxon>
        <taxon>Roseobacteraceae</taxon>
        <taxon>Sinisalibacter</taxon>
    </lineage>
</organism>
<evidence type="ECO:0000313" key="1">
    <source>
        <dbReference type="EMBL" id="GGD43612.1"/>
    </source>
</evidence>
<reference evidence="2" key="1">
    <citation type="journal article" date="2019" name="Int. J. Syst. Evol. Microbiol.">
        <title>The Global Catalogue of Microorganisms (GCM) 10K type strain sequencing project: providing services to taxonomists for standard genome sequencing and annotation.</title>
        <authorList>
            <consortium name="The Broad Institute Genomics Platform"/>
            <consortium name="The Broad Institute Genome Sequencing Center for Infectious Disease"/>
            <person name="Wu L."/>
            <person name="Ma J."/>
        </authorList>
    </citation>
    <scope>NUCLEOTIDE SEQUENCE [LARGE SCALE GENOMIC DNA]</scope>
    <source>
        <strain evidence="2">CGMCC 1.12922</strain>
    </source>
</reference>
<dbReference type="Proteomes" id="UP000617355">
    <property type="component" value="Unassembled WGS sequence"/>
</dbReference>
<dbReference type="RefSeq" id="WP_188529127.1">
    <property type="nucleotide sequence ID" value="NZ_BMGI01000005.1"/>
</dbReference>
<accession>A0ABQ1QSA9</accession>
<proteinExistence type="predicted"/>
<dbReference type="EMBL" id="BMGI01000005">
    <property type="protein sequence ID" value="GGD43612.1"/>
    <property type="molecule type" value="Genomic_DNA"/>
</dbReference>
<protein>
    <submittedName>
        <fullName evidence="1">Uncharacterized protein</fullName>
    </submittedName>
</protein>
<name>A0ABQ1QSA9_9RHOB</name>